<feature type="region of interest" description="Disordered" evidence="2">
    <location>
        <begin position="545"/>
        <end position="754"/>
    </location>
</feature>
<feature type="region of interest" description="Disordered" evidence="2">
    <location>
        <begin position="885"/>
        <end position="1188"/>
    </location>
</feature>
<feature type="region of interest" description="Disordered" evidence="2">
    <location>
        <begin position="203"/>
        <end position="290"/>
    </location>
</feature>
<feature type="compositionally biased region" description="Low complexity" evidence="2">
    <location>
        <begin position="898"/>
        <end position="909"/>
    </location>
</feature>
<feature type="compositionally biased region" description="Polar residues" evidence="2">
    <location>
        <begin position="88"/>
        <end position="97"/>
    </location>
</feature>
<feature type="compositionally biased region" description="Polar residues" evidence="2">
    <location>
        <begin position="1174"/>
        <end position="1188"/>
    </location>
</feature>
<evidence type="ECO:0000256" key="2">
    <source>
        <dbReference type="SAM" id="MobiDB-lite"/>
    </source>
</evidence>
<feature type="compositionally biased region" description="Polar residues" evidence="2">
    <location>
        <begin position="217"/>
        <end position="280"/>
    </location>
</feature>
<evidence type="ECO:0000313" key="3">
    <source>
        <dbReference type="EnsemblMetazoa" id="CLYHEMP008128.1"/>
    </source>
</evidence>
<name>A0A7M5UYK6_9CNID</name>
<feature type="compositionally biased region" description="Acidic residues" evidence="2">
    <location>
        <begin position="590"/>
        <end position="600"/>
    </location>
</feature>
<feature type="region of interest" description="Disordered" evidence="2">
    <location>
        <begin position="410"/>
        <end position="533"/>
    </location>
</feature>
<evidence type="ECO:0000313" key="4">
    <source>
        <dbReference type="Proteomes" id="UP000594262"/>
    </source>
</evidence>
<feature type="compositionally biased region" description="Low complexity" evidence="2">
    <location>
        <begin position="666"/>
        <end position="677"/>
    </location>
</feature>
<feature type="compositionally biased region" description="Polar residues" evidence="2">
    <location>
        <begin position="1153"/>
        <end position="1165"/>
    </location>
</feature>
<evidence type="ECO:0000256" key="1">
    <source>
        <dbReference type="SAM" id="Coils"/>
    </source>
</evidence>
<keyword evidence="4" id="KW-1185">Reference proteome</keyword>
<feature type="compositionally biased region" description="Polar residues" evidence="2">
    <location>
        <begin position="732"/>
        <end position="745"/>
    </location>
</feature>
<dbReference type="RefSeq" id="XP_066926817.1">
    <property type="nucleotide sequence ID" value="XM_067070716.1"/>
</dbReference>
<feature type="coiled-coil region" evidence="1">
    <location>
        <begin position="30"/>
        <end position="57"/>
    </location>
</feature>
<accession>A0A7M5UYK6</accession>
<feature type="compositionally biased region" description="Polar residues" evidence="2">
    <location>
        <begin position="703"/>
        <end position="719"/>
    </location>
</feature>
<dbReference type="Proteomes" id="UP000594262">
    <property type="component" value="Unplaced"/>
</dbReference>
<keyword evidence="1" id="KW-0175">Coiled coil</keyword>
<proteinExistence type="predicted"/>
<organism evidence="3 4">
    <name type="scientific">Clytia hemisphaerica</name>
    <dbReference type="NCBI Taxonomy" id="252671"/>
    <lineage>
        <taxon>Eukaryota</taxon>
        <taxon>Metazoa</taxon>
        <taxon>Cnidaria</taxon>
        <taxon>Hydrozoa</taxon>
        <taxon>Hydroidolina</taxon>
        <taxon>Leptothecata</taxon>
        <taxon>Obeliida</taxon>
        <taxon>Clytiidae</taxon>
        <taxon>Clytia</taxon>
    </lineage>
</organism>
<feature type="compositionally biased region" description="Acidic residues" evidence="2">
    <location>
        <begin position="435"/>
        <end position="447"/>
    </location>
</feature>
<feature type="compositionally biased region" description="Basic and acidic residues" evidence="2">
    <location>
        <begin position="519"/>
        <end position="528"/>
    </location>
</feature>
<dbReference type="GeneID" id="136814201"/>
<feature type="compositionally biased region" description="Polar residues" evidence="2">
    <location>
        <begin position="1079"/>
        <end position="1090"/>
    </location>
</feature>
<reference evidence="3" key="1">
    <citation type="submission" date="2021-01" db="UniProtKB">
        <authorList>
            <consortium name="EnsemblMetazoa"/>
        </authorList>
    </citation>
    <scope>IDENTIFICATION</scope>
</reference>
<protein>
    <submittedName>
        <fullName evidence="3">Uncharacterized protein</fullName>
    </submittedName>
</protein>
<sequence length="1330" mass="146802">MRMMTKLPKCVDANMIAKVEATEAYGFQLIKNCQNLLDQFEKEKKELDELGDRLLNHFKNQGKDKGLILPKELSFTDQTPSRIEPNDETPQITKETTPVSKKGVSFCGQTSFVTLDDSTLFQSPASSSASAIYNVTQNNKHNEKTPANKGISFCGQTSFASTATNRTTFQTPDDVLLRTLFTFHEPSSPTATDEKEFLPSVQSTYTKSPSSSLSTTIQQDNDLSQTPLSQRANSTQSTFLSETTLNGTQTRSVTRNSKSLTINQESNTEVKYSGTAQETPEQAEKLSVSIDEQSPVIAKTPENTQNDESPISESPSPIYLTQTPALSSNKGHLTTLVDTGSSFDGMSAFGNPNDTGRANSNAKRAFEKHMDDEMNFYNPNQTGYSLRNRKFKLPPRKIELSAASIQGNEISQHPSVDFEIDEKTPSKTTTSIIEEIAEPVIPEEDSTEPTIPTYNNPEDRQRPDQGGEQEMISILESPNKRKRKLENDSTAAVEEEEEPEKRSSQRQQILKDSQPFHINIEEKNERPAQESLFIPDMSLGSALLPGEETALLPGEGSALLPGEEPSTLPEEPDVQPQPSPDLLQDKENIPEEQEDLEPEIEFVPIPLFDEVQSSGLPTPKPKKKPAPKKKKTQRKKRIPLNMPKGKACNYFIDSKYKSGKAATVDTSSTNNKNTSKSKTTKSKPKPKQTEKPAEPPVTYIPTPENSPSVRITPIDQTLVDSLFEPPAPEPLTEQNHTPQASTSITRGRPSPVIPGENSVNCTGCSSTVNVTDNRSPDTPIEKILCQNCVHALNQHNKTIKMGKSILKTKPKAKGSAKRRISIGGVTIMNSSHSKIRAVSAPSPAITRRSLRQRKAVDYVHKIRERSAALKLQTIVEKSQSIVQQQSHVMEQSTSNKMTDSNTSSQTTSNVALSLIDTVKTRRRKAAVKTRDNGPNAKKNTKATTRQNNNKQKQAIATVSSPRQTPERTKKPSLKRVSRTPIANSPVIKLRKTSVPSPAVTRRNLRQRKNVSQVAEVAAKKPKLSQVAKKRNNSIANKSKTKKNNLQHSSPTKSRNQSRSRSTSTSPANQKTNPKRNQKTFKSPSVESLPSNKKKAQKSPVTSISNAGARKRTTTPVTTKTRKRVSPVSKTAAPVTKKRTSPAANNNKKPPKPQLNSPRHTIQTQKPAAGATAQVRANESQRLSGETTQSFMRRKKTLFKSRGNRINTPDINEKVLEPLDENRLLGETTRSFLKRKKTLFKSNADKIQTPESSKEKVMNSTAMMASIPAPALGDVNISEIGRRAGDRSTTMMAMSSRYMSGRLVDVQMGVPKSLTDLVRNQFTTGASKKRK</sequence>
<feature type="compositionally biased region" description="Basic residues" evidence="2">
    <location>
        <begin position="620"/>
        <end position="638"/>
    </location>
</feature>
<dbReference type="EnsemblMetazoa" id="CLYHEMT008128.1">
    <property type="protein sequence ID" value="CLYHEMP008128.1"/>
    <property type="gene ID" value="CLYHEMG008128"/>
</dbReference>
<feature type="compositionally biased region" description="Polar residues" evidence="2">
    <location>
        <begin position="941"/>
        <end position="963"/>
    </location>
</feature>
<feature type="region of interest" description="Disordered" evidence="2">
    <location>
        <begin position="77"/>
        <end position="97"/>
    </location>
</feature>
<feature type="compositionally biased region" description="Polar residues" evidence="2">
    <location>
        <begin position="885"/>
        <end position="897"/>
    </location>
</feature>
<feature type="compositionally biased region" description="Low complexity" evidence="2">
    <location>
        <begin position="1051"/>
        <end position="1065"/>
    </location>
</feature>
<feature type="compositionally biased region" description="Low complexity" evidence="2">
    <location>
        <begin position="203"/>
        <end position="216"/>
    </location>
</feature>
<feature type="compositionally biased region" description="Basic residues" evidence="2">
    <location>
        <begin position="1019"/>
        <end position="1031"/>
    </location>
</feature>